<dbReference type="Pfam" id="PF04860">
    <property type="entry name" value="Phage_portal"/>
    <property type="match status" value="1"/>
</dbReference>
<dbReference type="NCBIfam" id="TIGR01537">
    <property type="entry name" value="portal_HK97"/>
    <property type="match status" value="1"/>
</dbReference>
<organism evidence="1">
    <name type="scientific">Streptomyces sp. NBC_00093</name>
    <dbReference type="NCBI Taxonomy" id="2975649"/>
    <lineage>
        <taxon>Bacteria</taxon>
        <taxon>Bacillati</taxon>
        <taxon>Actinomycetota</taxon>
        <taxon>Actinomycetes</taxon>
        <taxon>Kitasatosporales</taxon>
        <taxon>Streptomycetaceae</taxon>
        <taxon>Streptomyces</taxon>
    </lineage>
</organism>
<name>A0AAU2AFR1_9ACTN</name>
<dbReference type="AlphaFoldDB" id="A0AAU2AFR1"/>
<accession>A0AAU2AFR1</accession>
<protein>
    <submittedName>
        <fullName evidence="1">Phage portal protein</fullName>
    </submittedName>
</protein>
<evidence type="ECO:0000313" key="1">
    <source>
        <dbReference type="EMBL" id="WTT23550.1"/>
    </source>
</evidence>
<dbReference type="EMBL" id="CP108222">
    <property type="protein sequence ID" value="WTT23550.1"/>
    <property type="molecule type" value="Genomic_DNA"/>
</dbReference>
<proteinExistence type="predicted"/>
<gene>
    <name evidence="1" type="ORF">OHA22_20795</name>
</gene>
<reference evidence="1" key="1">
    <citation type="submission" date="2022-10" db="EMBL/GenBank/DDBJ databases">
        <title>The complete genomes of actinobacterial strains from the NBC collection.</title>
        <authorList>
            <person name="Joergensen T.S."/>
            <person name="Alvarez Arevalo M."/>
            <person name="Sterndorff E.B."/>
            <person name="Faurdal D."/>
            <person name="Vuksanovic O."/>
            <person name="Mourched A.-S."/>
            <person name="Charusanti P."/>
            <person name="Shaw S."/>
            <person name="Blin K."/>
            <person name="Weber T."/>
        </authorList>
    </citation>
    <scope>NUCLEOTIDE SEQUENCE</scope>
    <source>
        <strain evidence="1">NBC_00093</strain>
    </source>
</reference>
<sequence>MGFLRSAVQTVARASAGPLSSIATPEKWVVDWFTGSMANSSGVRVDYDTAMMYAPFFAGVRVIAEDLGLLPLFLYERLKRGKDRATGHPLYPLLHDAPNDMMGAMAFKESLQGHAITWGRGVAYVVTHERTGVIEELWPLRPDRLRIKIRQMGKGRVERWVQYRDDVNGIYANLAPGEYLCINGLGDDGVTGYSVVELAANSIGLGLATEHYGAKIFSNGAAPAGALSHPENLSPEARKRMADDWDNIHRGIDRAHRVAILEEGVTWQAVGLPNDANQFLETRKLQVTDMARWLRLPPHKIGDLDRATFSNIEEQQLDYVSSALNAWLTRWEQAVLTQLLLPEERARYFPEHLVDALLRGNTAARYAAYAVGRQWGWLSANDVREKENLNPVEGGDAYLVPLNMVPAGSGTAPASDEDDARAKARRYARLLRGRGVVARERIGESWAPKIQEADQEIADLERKKVGALVDEHLDTDGRARSVAGFLAALSSLYTADGPIAEAMTTLWLPIMTAFAGDVAEDAAEEIGHKDDVDLSVWARAYTLAHVAYRIGSSFGQLRKQADEADTPEDAAAAVVERLIKWQEERPAQTARWETSQMTNAAARETWKEAGVQKLKWVTQGSKHCPYCTKLDGRTIAIEKPFIAKGDEVEGAEGEALKAKRNTFHPPVHAGCRCQVVPVVSD</sequence>
<dbReference type="InterPro" id="IPR006427">
    <property type="entry name" value="Portal_HK97"/>
</dbReference>
<dbReference type="InterPro" id="IPR006944">
    <property type="entry name" value="Phage/GTA_portal"/>
</dbReference>